<dbReference type="OrthoDB" id="8565732at2"/>
<dbReference type="Gene3D" id="1.10.260.40">
    <property type="entry name" value="lambda repressor-like DNA-binding domains"/>
    <property type="match status" value="1"/>
</dbReference>
<dbReference type="GO" id="GO:0003677">
    <property type="term" value="F:DNA binding"/>
    <property type="evidence" value="ECO:0007669"/>
    <property type="project" value="InterPro"/>
</dbReference>
<protein>
    <submittedName>
        <fullName evidence="2">Uncharacterized protein</fullName>
    </submittedName>
</protein>
<name>A0A8T6ZNB8_9BURK</name>
<gene>
    <name evidence="2" type="ORF">NH14_031340</name>
</gene>
<dbReference type="AlphaFoldDB" id="A0A8T6ZNB8"/>
<evidence type="ECO:0000256" key="1">
    <source>
        <dbReference type="SAM" id="MobiDB-lite"/>
    </source>
</evidence>
<proteinExistence type="predicted"/>
<organism evidence="2 3">
    <name type="scientific">Paraburkholderia sacchari</name>
    <dbReference type="NCBI Taxonomy" id="159450"/>
    <lineage>
        <taxon>Bacteria</taxon>
        <taxon>Pseudomonadati</taxon>
        <taxon>Pseudomonadota</taxon>
        <taxon>Betaproteobacteria</taxon>
        <taxon>Burkholderiales</taxon>
        <taxon>Burkholderiaceae</taxon>
        <taxon>Paraburkholderia</taxon>
    </lineage>
</organism>
<sequence>MSRPIAERVSVPSPEEVRAARERAGLTPQSAGALVSSSQQPRRTWEKWEKEKGTDNHREMPQATWELFLLLTDQHPTLTLTEAQR</sequence>
<reference evidence="2" key="1">
    <citation type="journal article" date="2015" name="Genome Announc.">
        <title>Draft Genome Sequence of the Polyhydroxyalkanoate-Producing Bacterium Burkholderia sacchari LMG 19450 Isolated from Brazilian Sugarcane Plantation Soil.</title>
        <authorList>
            <person name="Alexandrino P.M."/>
            <person name="Mendonca T.T."/>
            <person name="Guaman Bautista L.P."/>
            <person name="Cherix J."/>
            <person name="Lozano-Sakalauskas G.C."/>
            <person name="Fujita A."/>
            <person name="Ramos Filho E."/>
            <person name="Long P."/>
            <person name="Padilla G."/>
            <person name="Taciro M.K."/>
            <person name="Gomez J.G."/>
            <person name="Silva L.F."/>
        </authorList>
    </citation>
    <scope>NUCLEOTIDE SEQUENCE</scope>
    <source>
        <strain evidence="2">LMG 19450</strain>
    </source>
</reference>
<dbReference type="EMBL" id="JTDB02000015">
    <property type="protein sequence ID" value="NLP65554.1"/>
    <property type="molecule type" value="Genomic_DNA"/>
</dbReference>
<comment type="caution">
    <text evidence="2">The sequence shown here is derived from an EMBL/GenBank/DDBJ whole genome shotgun (WGS) entry which is preliminary data.</text>
</comment>
<feature type="compositionally biased region" description="Polar residues" evidence="1">
    <location>
        <begin position="27"/>
        <end position="42"/>
    </location>
</feature>
<feature type="compositionally biased region" description="Basic and acidic residues" evidence="1">
    <location>
        <begin position="15"/>
        <end position="24"/>
    </location>
</feature>
<dbReference type="InterPro" id="IPR010982">
    <property type="entry name" value="Lambda_DNA-bd_dom_sf"/>
</dbReference>
<keyword evidence="3" id="KW-1185">Reference proteome</keyword>
<evidence type="ECO:0000313" key="2">
    <source>
        <dbReference type="EMBL" id="NLP65554.1"/>
    </source>
</evidence>
<accession>A0A8T6ZNB8</accession>
<evidence type="ECO:0000313" key="3">
    <source>
        <dbReference type="Proteomes" id="UP000030460"/>
    </source>
</evidence>
<feature type="compositionally biased region" description="Basic and acidic residues" evidence="1">
    <location>
        <begin position="43"/>
        <end position="57"/>
    </location>
</feature>
<reference evidence="2" key="2">
    <citation type="submission" date="2020-04" db="EMBL/GenBank/DDBJ databases">
        <authorList>
            <person name="Alexandrino P."/>
            <person name="Mendonca T."/>
            <person name="Guaman L."/>
            <person name="Cherix J."/>
            <person name="Lozano-Sakalauskas G."/>
            <person name="Fujita A."/>
            <person name="Filho E.R."/>
            <person name="Long P."/>
            <person name="Padilla G."/>
            <person name="Taciro M.K."/>
            <person name="Gomez J.G."/>
            <person name="Silva L.F."/>
            <person name="Torres M."/>
        </authorList>
    </citation>
    <scope>NUCLEOTIDE SEQUENCE</scope>
    <source>
        <strain evidence="2">LMG 19450</strain>
    </source>
</reference>
<dbReference type="Proteomes" id="UP000030460">
    <property type="component" value="Unassembled WGS sequence"/>
</dbReference>
<feature type="region of interest" description="Disordered" evidence="1">
    <location>
        <begin position="1"/>
        <end position="57"/>
    </location>
</feature>